<dbReference type="AlphaFoldDB" id="A0A6A4RUK7"/>
<reference evidence="1 2" key="1">
    <citation type="submission" date="2019-06" db="EMBL/GenBank/DDBJ databases">
        <title>Draft genomes of female and male turbot (Scophthalmus maximus).</title>
        <authorList>
            <person name="Xu H."/>
            <person name="Xu X.-W."/>
            <person name="Shao C."/>
            <person name="Chen S."/>
        </authorList>
    </citation>
    <scope>NUCLEOTIDE SEQUENCE [LARGE SCALE GENOMIC DNA]</scope>
    <source>
        <strain evidence="1">Ysfricsl-2016a</strain>
        <tissue evidence="1">Blood</tissue>
    </source>
</reference>
<organism evidence="1 2">
    <name type="scientific">Scophthalmus maximus</name>
    <name type="common">Turbot</name>
    <name type="synonym">Psetta maxima</name>
    <dbReference type="NCBI Taxonomy" id="52904"/>
    <lineage>
        <taxon>Eukaryota</taxon>
        <taxon>Metazoa</taxon>
        <taxon>Chordata</taxon>
        <taxon>Craniata</taxon>
        <taxon>Vertebrata</taxon>
        <taxon>Euteleostomi</taxon>
        <taxon>Actinopterygii</taxon>
        <taxon>Neopterygii</taxon>
        <taxon>Teleostei</taxon>
        <taxon>Neoteleostei</taxon>
        <taxon>Acanthomorphata</taxon>
        <taxon>Carangaria</taxon>
        <taxon>Pleuronectiformes</taxon>
        <taxon>Pleuronectoidei</taxon>
        <taxon>Scophthalmidae</taxon>
        <taxon>Scophthalmus</taxon>
    </lineage>
</organism>
<sequence length="282" mass="31786">MNKVVIQVTSLLRFIAARVSLRSSQLTLKAGENLPKKQTKYIPHEAFRLPEVNVCDSGYISSVIFLENSPMAYPGCKVRITQMLHPFLKSSYLQSFRKPFSTQEASDGDLICQKAFPATLLCFFHCISPRQHERKLLLPLYPVTQIVRLAALWHRTCNSPYDILIHSNGVLTTSSLIIDMTRAMGEVVPGELTDVSTCARQSPLSIRAQVSEQIDTEQTDHMQAAWKIMKRHHFHLSTVAMAAQLLCYQKPQSVMIMQDSDNVLLVSNNNRNTALTLNRSSP</sequence>
<name>A0A6A4RUK7_SCOMX</name>
<accession>A0A6A4RUK7</accession>
<gene>
    <name evidence="1" type="ORF">F2P81_024348</name>
</gene>
<comment type="caution">
    <text evidence="1">The sequence shown here is derived from an EMBL/GenBank/DDBJ whole genome shotgun (WGS) entry which is preliminary data.</text>
</comment>
<proteinExistence type="predicted"/>
<protein>
    <submittedName>
        <fullName evidence="1">Uncharacterized protein</fullName>
    </submittedName>
</protein>
<dbReference type="EMBL" id="VEVO01000022">
    <property type="protein sequence ID" value="KAF0023718.1"/>
    <property type="molecule type" value="Genomic_DNA"/>
</dbReference>
<evidence type="ECO:0000313" key="2">
    <source>
        <dbReference type="Proteomes" id="UP000438429"/>
    </source>
</evidence>
<evidence type="ECO:0000313" key="1">
    <source>
        <dbReference type="EMBL" id="KAF0023718.1"/>
    </source>
</evidence>
<dbReference type="Proteomes" id="UP000438429">
    <property type="component" value="Unassembled WGS sequence"/>
</dbReference>